<evidence type="ECO:0000313" key="8">
    <source>
        <dbReference type="EMBL" id="SIQ16310.1"/>
    </source>
</evidence>
<evidence type="ECO:0000256" key="7">
    <source>
        <dbReference type="SAM" id="Phobius"/>
    </source>
</evidence>
<proteinExistence type="inferred from homology"/>
<keyword evidence="9" id="KW-1185">Reference proteome</keyword>
<feature type="transmembrane region" description="Helical" evidence="7">
    <location>
        <begin position="6"/>
        <end position="30"/>
    </location>
</feature>
<feature type="transmembrane region" description="Helical" evidence="7">
    <location>
        <begin position="159"/>
        <end position="178"/>
    </location>
</feature>
<evidence type="ECO:0000313" key="9">
    <source>
        <dbReference type="Proteomes" id="UP000186400"/>
    </source>
</evidence>
<evidence type="ECO:0000256" key="3">
    <source>
        <dbReference type="ARBA" id="ARBA00022692"/>
    </source>
</evidence>
<evidence type="ECO:0000256" key="5">
    <source>
        <dbReference type="ARBA" id="ARBA00023136"/>
    </source>
</evidence>
<accession>A0A1N6QIC0</accession>
<dbReference type="SUPFAM" id="SSF81345">
    <property type="entry name" value="ABC transporter involved in vitamin B12 uptake, BtuC"/>
    <property type="match status" value="1"/>
</dbReference>
<feature type="transmembrane region" description="Helical" evidence="7">
    <location>
        <begin position="274"/>
        <end position="296"/>
    </location>
</feature>
<dbReference type="GO" id="GO:0010043">
    <property type="term" value="P:response to zinc ion"/>
    <property type="evidence" value="ECO:0007669"/>
    <property type="project" value="TreeGrafter"/>
</dbReference>
<keyword evidence="3 6" id="KW-0812">Transmembrane</keyword>
<evidence type="ECO:0000256" key="2">
    <source>
        <dbReference type="ARBA" id="ARBA00008034"/>
    </source>
</evidence>
<dbReference type="GO" id="GO:0071281">
    <property type="term" value="P:cellular response to iron ion"/>
    <property type="evidence" value="ECO:0007669"/>
    <property type="project" value="UniProtKB-ARBA"/>
</dbReference>
<organism evidence="8 9">
    <name type="scientific">Alkalispirochaeta americana</name>
    <dbReference type="NCBI Taxonomy" id="159291"/>
    <lineage>
        <taxon>Bacteria</taxon>
        <taxon>Pseudomonadati</taxon>
        <taxon>Spirochaetota</taxon>
        <taxon>Spirochaetia</taxon>
        <taxon>Spirochaetales</taxon>
        <taxon>Spirochaetaceae</taxon>
        <taxon>Alkalispirochaeta</taxon>
    </lineage>
</organism>
<keyword evidence="4 7" id="KW-1133">Transmembrane helix</keyword>
<dbReference type="GO" id="GO:0043190">
    <property type="term" value="C:ATP-binding cassette (ABC) transporter complex"/>
    <property type="evidence" value="ECO:0007669"/>
    <property type="project" value="InterPro"/>
</dbReference>
<dbReference type="GO" id="GO:0055085">
    <property type="term" value="P:transmembrane transport"/>
    <property type="evidence" value="ECO:0007669"/>
    <property type="project" value="InterPro"/>
</dbReference>
<name>A0A1N6QIC0_9SPIO</name>
<dbReference type="EMBL" id="FTMS01000004">
    <property type="protein sequence ID" value="SIQ16310.1"/>
    <property type="molecule type" value="Genomic_DNA"/>
</dbReference>
<dbReference type="Gene3D" id="1.10.3470.10">
    <property type="entry name" value="ABC transporter involved in vitamin B12 uptake, BtuC"/>
    <property type="match status" value="1"/>
</dbReference>
<keyword evidence="5 7" id="KW-0472">Membrane</keyword>
<reference evidence="9" key="1">
    <citation type="submission" date="2017-01" db="EMBL/GenBank/DDBJ databases">
        <authorList>
            <person name="Varghese N."/>
            <person name="Submissions S."/>
        </authorList>
    </citation>
    <scope>NUCLEOTIDE SEQUENCE [LARGE SCALE GENOMIC DNA]</scope>
    <source>
        <strain evidence="9">ASpG1</strain>
    </source>
</reference>
<comment type="similarity">
    <text evidence="2 6">Belongs to the ABC-3 integral membrane protein family.</text>
</comment>
<dbReference type="PANTHER" id="PTHR30477:SF13">
    <property type="entry name" value="IRON TRANSPORT SYSTEM MEMBRANE PROTEIN HI_0360-RELATED"/>
    <property type="match status" value="1"/>
</dbReference>
<feature type="transmembrane region" description="Helical" evidence="7">
    <location>
        <begin position="120"/>
        <end position="139"/>
    </location>
</feature>
<feature type="transmembrane region" description="Helical" evidence="7">
    <location>
        <begin position="246"/>
        <end position="268"/>
    </location>
</feature>
<dbReference type="RefSeq" id="WP_076488134.1">
    <property type="nucleotide sequence ID" value="NZ_FTMS01000004.1"/>
</dbReference>
<keyword evidence="6" id="KW-0813">Transport</keyword>
<dbReference type="CDD" id="cd06550">
    <property type="entry name" value="TM_ABC_iron-siderophores_like"/>
    <property type="match status" value="1"/>
</dbReference>
<dbReference type="InterPro" id="IPR037294">
    <property type="entry name" value="ABC_BtuC-like"/>
</dbReference>
<dbReference type="AlphaFoldDB" id="A0A1N6QIC0"/>
<feature type="transmembrane region" description="Helical" evidence="7">
    <location>
        <begin position="42"/>
        <end position="62"/>
    </location>
</feature>
<sequence length="313" mass="33078">MILFYNAIVAVIELLTAILMVLIGFLPSVVSDPFSYLFMQRALMTSLVVGAVCGVLSCFVVLKRWALLGDAISHAVLPGVALAYLAGIPVIVGAFLSGALTSLGIGFVQRNTSVKEDSAMGIMFTAAFALGVVIISRVATSTHLMHVLFGNVLGVDMPMLVTTFTAGIIALVLVFFFYKEFVLYAFDAVHASAIGMSTKAIHYGLMLLLTLTIVTSLETVGVILVVAMLIVPGATASLLTRHLPSMIAISVAVGMTSAATGLYLSFVLNVASGGTIVLVGFCLFVMAAVVAPAGPLRSWMRRTRRARRLEQPS</sequence>
<dbReference type="InterPro" id="IPR001626">
    <property type="entry name" value="ABC_TroCD"/>
</dbReference>
<dbReference type="Pfam" id="PF00950">
    <property type="entry name" value="ABC-3"/>
    <property type="match status" value="1"/>
</dbReference>
<feature type="transmembrane region" description="Helical" evidence="7">
    <location>
        <begin position="82"/>
        <end position="108"/>
    </location>
</feature>
<gene>
    <name evidence="8" type="ORF">SAMN05920897_104185</name>
</gene>
<evidence type="ECO:0000256" key="1">
    <source>
        <dbReference type="ARBA" id="ARBA00004141"/>
    </source>
</evidence>
<dbReference type="OrthoDB" id="9798540at2"/>
<dbReference type="FunFam" id="1.10.3470.10:FF:000003">
    <property type="entry name" value="Iron ABC transporter permease SitD"/>
    <property type="match status" value="1"/>
</dbReference>
<dbReference type="PANTHER" id="PTHR30477">
    <property type="entry name" value="ABC-TRANSPORTER METAL-BINDING PROTEIN"/>
    <property type="match status" value="1"/>
</dbReference>
<comment type="subcellular location">
    <subcellularLocation>
        <location evidence="6">Cell membrane</location>
        <topology evidence="6">Multi-pass membrane protein</topology>
    </subcellularLocation>
    <subcellularLocation>
        <location evidence="1">Membrane</location>
        <topology evidence="1">Multi-pass membrane protein</topology>
    </subcellularLocation>
</comment>
<dbReference type="STRING" id="159291.SAMN05920897_104185"/>
<dbReference type="Proteomes" id="UP000186400">
    <property type="component" value="Unassembled WGS sequence"/>
</dbReference>
<evidence type="ECO:0000256" key="6">
    <source>
        <dbReference type="RuleBase" id="RU003943"/>
    </source>
</evidence>
<protein>
    <submittedName>
        <fullName evidence="8">Manganese/iron transport system permease protein</fullName>
    </submittedName>
</protein>
<evidence type="ECO:0000256" key="4">
    <source>
        <dbReference type="ARBA" id="ARBA00022989"/>
    </source>
</evidence>